<evidence type="ECO:0000256" key="5">
    <source>
        <dbReference type="ARBA" id="ARBA00022960"/>
    </source>
</evidence>
<gene>
    <name evidence="11" type="primary">nagZ</name>
    <name evidence="13" type="ORF">DN062_14010</name>
</gene>
<evidence type="ECO:0000256" key="7">
    <source>
        <dbReference type="ARBA" id="ARBA00023295"/>
    </source>
</evidence>
<organism evidence="13 14">
    <name type="scientific">Nitrincola tibetensis</name>
    <dbReference type="NCBI Taxonomy" id="2219697"/>
    <lineage>
        <taxon>Bacteria</taxon>
        <taxon>Pseudomonadati</taxon>
        <taxon>Pseudomonadota</taxon>
        <taxon>Gammaproteobacteria</taxon>
        <taxon>Oceanospirillales</taxon>
        <taxon>Oceanospirillaceae</taxon>
        <taxon>Nitrincola</taxon>
    </lineage>
</organism>
<evidence type="ECO:0000256" key="1">
    <source>
        <dbReference type="ARBA" id="ARBA00001231"/>
    </source>
</evidence>
<evidence type="ECO:0000256" key="11">
    <source>
        <dbReference type="HAMAP-Rule" id="MF_00364"/>
    </source>
</evidence>
<dbReference type="InterPro" id="IPR036962">
    <property type="entry name" value="Glyco_hydro_3_N_sf"/>
</dbReference>
<dbReference type="EMBL" id="QKRX01000011">
    <property type="protein sequence ID" value="RAU17319.1"/>
    <property type="molecule type" value="Genomic_DNA"/>
</dbReference>
<dbReference type="RefSeq" id="WP_112159974.1">
    <property type="nucleotide sequence ID" value="NZ_QKRX01000011.1"/>
</dbReference>
<evidence type="ECO:0000256" key="4">
    <source>
        <dbReference type="ARBA" id="ARBA00022801"/>
    </source>
</evidence>
<evidence type="ECO:0000256" key="2">
    <source>
        <dbReference type="ARBA" id="ARBA00022490"/>
    </source>
</evidence>
<dbReference type="GO" id="GO:0009254">
    <property type="term" value="P:peptidoglycan turnover"/>
    <property type="evidence" value="ECO:0007669"/>
    <property type="project" value="UniProtKB-UniRule"/>
</dbReference>
<dbReference type="GO" id="GO:0008360">
    <property type="term" value="P:regulation of cell shape"/>
    <property type="evidence" value="ECO:0007669"/>
    <property type="project" value="UniProtKB-KW"/>
</dbReference>
<feature type="binding site" evidence="11">
    <location>
        <position position="65"/>
    </location>
    <ligand>
        <name>substrate</name>
    </ligand>
</feature>
<evidence type="ECO:0000313" key="13">
    <source>
        <dbReference type="EMBL" id="RAU17319.1"/>
    </source>
</evidence>
<feature type="active site" description="Proton donor/acceptor" evidence="11">
    <location>
        <position position="174"/>
    </location>
</feature>
<dbReference type="InterPro" id="IPR022956">
    <property type="entry name" value="Beta_hexosaminidase_bac"/>
</dbReference>
<dbReference type="PANTHER" id="PTHR30480:SF13">
    <property type="entry name" value="BETA-HEXOSAMINIDASE"/>
    <property type="match status" value="1"/>
</dbReference>
<keyword evidence="8 11" id="KW-0131">Cell cycle</keyword>
<dbReference type="InterPro" id="IPR001764">
    <property type="entry name" value="Glyco_hydro_3_N"/>
</dbReference>
<feature type="site" description="Important for catalytic activity" evidence="11">
    <location>
        <position position="172"/>
    </location>
</feature>
<comment type="pathway">
    <text evidence="10 11">Cell wall biogenesis; peptidoglycan recycling.</text>
</comment>
<feature type="binding site" evidence="11">
    <location>
        <position position="57"/>
    </location>
    <ligand>
        <name>substrate</name>
    </ligand>
</feature>
<evidence type="ECO:0000256" key="8">
    <source>
        <dbReference type="ARBA" id="ARBA00023306"/>
    </source>
</evidence>
<dbReference type="Proteomes" id="UP000250744">
    <property type="component" value="Unassembled WGS sequence"/>
</dbReference>
<keyword evidence="14" id="KW-1185">Reference proteome</keyword>
<accession>A0A364NJL6</accession>
<feature type="active site" description="Nucleophile" evidence="11">
    <location>
        <position position="245"/>
    </location>
</feature>
<dbReference type="Pfam" id="PF00933">
    <property type="entry name" value="Glyco_hydro_3"/>
    <property type="match status" value="1"/>
</dbReference>
<dbReference type="SUPFAM" id="SSF51445">
    <property type="entry name" value="(Trans)glycosidases"/>
    <property type="match status" value="1"/>
</dbReference>
<proteinExistence type="inferred from homology"/>
<dbReference type="InterPro" id="IPR017853">
    <property type="entry name" value="GH"/>
</dbReference>
<dbReference type="NCBIfam" id="NF003740">
    <property type="entry name" value="PRK05337.1"/>
    <property type="match status" value="1"/>
</dbReference>
<dbReference type="GO" id="GO:0005975">
    <property type="term" value="P:carbohydrate metabolic process"/>
    <property type="evidence" value="ECO:0007669"/>
    <property type="project" value="InterPro"/>
</dbReference>
<feature type="binding site" evidence="11">
    <location>
        <begin position="161"/>
        <end position="162"/>
    </location>
    <ligand>
        <name>substrate</name>
    </ligand>
</feature>
<keyword evidence="7 11" id="KW-0326">Glycosidase</keyword>
<comment type="function">
    <text evidence="11">Plays a role in peptidoglycan recycling by cleaving the terminal beta-1,4-linked N-acetylglucosamine (GlcNAc) from peptide-linked peptidoglycan fragments, giving rise to free GlcNAc, anhydro-N-acetylmuramic acid and anhydro-N-acetylmuramic acid-linked peptides.</text>
</comment>
<keyword evidence="5 11" id="KW-0133">Cell shape</keyword>
<keyword evidence="3 11" id="KW-0132">Cell division</keyword>
<evidence type="ECO:0000256" key="9">
    <source>
        <dbReference type="ARBA" id="ARBA00023316"/>
    </source>
</evidence>
<evidence type="ECO:0000256" key="6">
    <source>
        <dbReference type="ARBA" id="ARBA00022984"/>
    </source>
</evidence>
<reference evidence="13 14" key="1">
    <citation type="submission" date="2018-06" db="EMBL/GenBank/DDBJ databases">
        <title>Nitrincola tibetense sp. nov., isolated from Lake XuguoCo on Tibetan Plateau.</title>
        <authorList>
            <person name="Xing P."/>
        </authorList>
    </citation>
    <scope>NUCLEOTIDE SEQUENCE [LARGE SCALE GENOMIC DNA]</scope>
    <source>
        <strain evidence="14">xg18</strain>
    </source>
</reference>
<feature type="binding site" evidence="11">
    <location>
        <position position="131"/>
    </location>
    <ligand>
        <name>substrate</name>
    </ligand>
</feature>
<evidence type="ECO:0000256" key="3">
    <source>
        <dbReference type="ARBA" id="ARBA00022618"/>
    </source>
</evidence>
<dbReference type="HAMAP" id="MF_00364">
    <property type="entry name" value="NagZ"/>
    <property type="match status" value="1"/>
</dbReference>
<protein>
    <recommendedName>
        <fullName evidence="11">Beta-hexosaminidase</fullName>
        <ecNumber evidence="11">3.2.1.52</ecNumber>
    </recommendedName>
    <alternativeName>
        <fullName evidence="11">Beta-N-acetylhexosaminidase</fullName>
    </alternativeName>
    <alternativeName>
        <fullName evidence="11">N-acetyl-beta-glucosaminidase</fullName>
    </alternativeName>
</protein>
<dbReference type="PROSITE" id="PS00775">
    <property type="entry name" value="GLYCOSYL_HYDROL_F3"/>
    <property type="match status" value="1"/>
</dbReference>
<dbReference type="GO" id="GO:0071555">
    <property type="term" value="P:cell wall organization"/>
    <property type="evidence" value="ECO:0007669"/>
    <property type="project" value="UniProtKB-KW"/>
</dbReference>
<name>A0A364NJL6_9GAMM</name>
<evidence type="ECO:0000259" key="12">
    <source>
        <dbReference type="Pfam" id="PF00933"/>
    </source>
</evidence>
<comment type="subcellular location">
    <subcellularLocation>
        <location evidence="11">Cytoplasm</location>
    </subcellularLocation>
</comment>
<dbReference type="AlphaFoldDB" id="A0A364NJL6"/>
<keyword evidence="6 11" id="KW-0573">Peptidoglycan synthesis</keyword>
<sequence length="328" mass="35729">MLDLVGTELSANEASLLKNPRVGGLILFSRNFVNPDQLKQLVASIRAVAPNIIIAVDQEGGRVQRFKEGFTRLPAMSALGKMYDSSPDEAIHAARELGWLMALELRAFDIDISFAPVLDLDWQQSSVIGDRAFSTSAERVALLSGEFLKGMHEAGMAATGKHFPGHGWVQADSHLELPFDERLESAIRQDDLKPFVDLIQGGLDAIMPAHVVYSQVDSAPAGFSSYWLKEVLRQELGFNGVIFSDDLTMEGASIAGDYALRCQKALTAGCDMVLVCNQPEAALQVLDYLGTLPELDSPRIAKMRGKPCVNRDAIREDAARAIAAKLCQ</sequence>
<comment type="caution">
    <text evidence="13">The sequence shown here is derived from an EMBL/GenBank/DDBJ whole genome shotgun (WGS) entry which is preliminary data.</text>
</comment>
<keyword evidence="9 11" id="KW-0961">Cell wall biogenesis/degradation</keyword>
<keyword evidence="2 11" id="KW-0963">Cytoplasm</keyword>
<dbReference type="FunFam" id="3.20.20.300:FF:000001">
    <property type="entry name" value="Beta-hexosaminidase"/>
    <property type="match status" value="1"/>
</dbReference>
<dbReference type="Gene3D" id="3.20.20.300">
    <property type="entry name" value="Glycoside hydrolase, family 3, N-terminal domain"/>
    <property type="match status" value="1"/>
</dbReference>
<dbReference type="InterPro" id="IPR050226">
    <property type="entry name" value="NagZ_Beta-hexosaminidase"/>
</dbReference>
<dbReference type="GO" id="GO:0051301">
    <property type="term" value="P:cell division"/>
    <property type="evidence" value="ECO:0007669"/>
    <property type="project" value="UniProtKB-KW"/>
</dbReference>
<keyword evidence="4 11" id="KW-0378">Hydrolase</keyword>
<dbReference type="GO" id="GO:0005737">
    <property type="term" value="C:cytoplasm"/>
    <property type="evidence" value="ECO:0007669"/>
    <property type="project" value="UniProtKB-SubCell"/>
</dbReference>
<evidence type="ECO:0000313" key="14">
    <source>
        <dbReference type="Proteomes" id="UP000250744"/>
    </source>
</evidence>
<dbReference type="OrthoDB" id="9786661at2"/>
<comment type="similarity">
    <text evidence="11">Belongs to the glycosyl hydrolase 3 family. NagZ subfamily.</text>
</comment>
<dbReference type="GO" id="GO:0004563">
    <property type="term" value="F:beta-N-acetylhexosaminidase activity"/>
    <property type="evidence" value="ECO:0007669"/>
    <property type="project" value="UniProtKB-UniRule"/>
</dbReference>
<dbReference type="PANTHER" id="PTHR30480">
    <property type="entry name" value="BETA-HEXOSAMINIDASE-RELATED"/>
    <property type="match status" value="1"/>
</dbReference>
<dbReference type="EC" id="3.2.1.52" evidence="11"/>
<dbReference type="InterPro" id="IPR019800">
    <property type="entry name" value="Glyco_hydro_3_AS"/>
</dbReference>
<dbReference type="UniPathway" id="UPA00544"/>
<comment type="catalytic activity">
    <reaction evidence="1 11">
        <text>Hydrolysis of terminal non-reducing N-acetyl-D-hexosamine residues in N-acetyl-beta-D-hexosaminides.</text>
        <dbReference type="EC" id="3.2.1.52"/>
    </reaction>
</comment>
<feature type="domain" description="Glycoside hydrolase family 3 N-terminal" evidence="12">
    <location>
        <begin position="2"/>
        <end position="286"/>
    </location>
</feature>
<evidence type="ECO:0000256" key="10">
    <source>
        <dbReference type="ARBA" id="ARBA00037880"/>
    </source>
</evidence>
<dbReference type="GO" id="GO:0009252">
    <property type="term" value="P:peptidoglycan biosynthetic process"/>
    <property type="evidence" value="ECO:0007669"/>
    <property type="project" value="UniProtKB-KW"/>
</dbReference>